<evidence type="ECO:0000313" key="2">
    <source>
        <dbReference type="Proteomes" id="UP001156670"/>
    </source>
</evidence>
<evidence type="ECO:0008006" key="3">
    <source>
        <dbReference type="Google" id="ProtNLM"/>
    </source>
</evidence>
<reference evidence="2" key="1">
    <citation type="journal article" date="2019" name="Int. J. Syst. Evol. Microbiol.">
        <title>The Global Catalogue of Microorganisms (GCM) 10K type strain sequencing project: providing services to taxonomists for standard genome sequencing and annotation.</title>
        <authorList>
            <consortium name="The Broad Institute Genomics Platform"/>
            <consortium name="The Broad Institute Genome Sequencing Center for Infectious Disease"/>
            <person name="Wu L."/>
            <person name="Ma J."/>
        </authorList>
    </citation>
    <scope>NUCLEOTIDE SEQUENCE [LARGE SCALE GENOMIC DNA]</scope>
    <source>
        <strain evidence="2">NBRC 111980</strain>
    </source>
</reference>
<name>A0ABQ5XTE5_9GAMM</name>
<organism evidence="1 2">
    <name type="scientific">Dyella acidisoli</name>
    <dbReference type="NCBI Taxonomy" id="1867834"/>
    <lineage>
        <taxon>Bacteria</taxon>
        <taxon>Pseudomonadati</taxon>
        <taxon>Pseudomonadota</taxon>
        <taxon>Gammaproteobacteria</taxon>
        <taxon>Lysobacterales</taxon>
        <taxon>Rhodanobacteraceae</taxon>
        <taxon>Dyella</taxon>
    </lineage>
</organism>
<proteinExistence type="predicted"/>
<dbReference type="EMBL" id="BSOB01000037">
    <property type="protein sequence ID" value="GLQ94253.1"/>
    <property type="molecule type" value="Genomic_DNA"/>
</dbReference>
<sequence length="111" mass="11740">MVSTLFLFGCSHAVKKPVPPATSVSPAITGIAPCDTYLNTYLACHRAAGTYPADALQTHYQAMRDTLLQEAGDPGVRPYLASRCEGLTQQLHDALQSRACTDPASGGPTPH</sequence>
<protein>
    <recommendedName>
        <fullName evidence="3">Lipoprotein</fullName>
    </recommendedName>
</protein>
<dbReference type="Proteomes" id="UP001156670">
    <property type="component" value="Unassembled WGS sequence"/>
</dbReference>
<evidence type="ECO:0000313" key="1">
    <source>
        <dbReference type="EMBL" id="GLQ94253.1"/>
    </source>
</evidence>
<gene>
    <name evidence="1" type="ORF">GCM10007901_32040</name>
</gene>
<accession>A0ABQ5XTE5</accession>
<keyword evidence="2" id="KW-1185">Reference proteome</keyword>
<comment type="caution">
    <text evidence="1">The sequence shown here is derived from an EMBL/GenBank/DDBJ whole genome shotgun (WGS) entry which is preliminary data.</text>
</comment>